<feature type="region of interest" description="Disordered" evidence="1">
    <location>
        <begin position="229"/>
        <end position="249"/>
    </location>
</feature>
<feature type="signal peptide" evidence="2">
    <location>
        <begin position="1"/>
        <end position="22"/>
    </location>
</feature>
<dbReference type="PANTHER" id="PTHR30336">
    <property type="entry name" value="INNER MEMBRANE PROTEIN, PROBABLE PERMEASE"/>
    <property type="match status" value="1"/>
</dbReference>
<name>A0ABW9KHT9_9BACT</name>
<dbReference type="PANTHER" id="PTHR30336:SF20">
    <property type="entry name" value="DUF218 DOMAIN-CONTAINING PROTEIN"/>
    <property type="match status" value="1"/>
</dbReference>
<evidence type="ECO:0000313" key="5">
    <source>
        <dbReference type="Proteomes" id="UP001634747"/>
    </source>
</evidence>
<keyword evidence="2" id="KW-0732">Signal</keyword>
<protein>
    <submittedName>
        <fullName evidence="4">YdcF family protein</fullName>
    </submittedName>
</protein>
<dbReference type="RefSeq" id="WP_263413677.1">
    <property type="nucleotide sequence ID" value="NZ_BAABBH010000001.1"/>
</dbReference>
<dbReference type="InterPro" id="IPR003848">
    <property type="entry name" value="DUF218"/>
</dbReference>
<keyword evidence="5" id="KW-1185">Reference proteome</keyword>
<dbReference type="Proteomes" id="UP001634747">
    <property type="component" value="Unassembled WGS sequence"/>
</dbReference>
<feature type="domain" description="DUF218" evidence="3">
    <location>
        <begin position="41"/>
        <end position="176"/>
    </location>
</feature>
<accession>A0ABW9KHT9</accession>
<dbReference type="InterPro" id="IPR014729">
    <property type="entry name" value="Rossmann-like_a/b/a_fold"/>
</dbReference>
<evidence type="ECO:0000313" key="4">
    <source>
        <dbReference type="EMBL" id="MFN2974768.1"/>
    </source>
</evidence>
<gene>
    <name evidence="4" type="ORF">ACK2TP_03255</name>
</gene>
<evidence type="ECO:0000256" key="1">
    <source>
        <dbReference type="SAM" id="MobiDB-lite"/>
    </source>
</evidence>
<comment type="caution">
    <text evidence="4">The sequence shown here is derived from an EMBL/GenBank/DDBJ whole genome shotgun (WGS) entry which is preliminary data.</text>
</comment>
<dbReference type="CDD" id="cd06259">
    <property type="entry name" value="YdcF-like"/>
    <property type="match status" value="1"/>
</dbReference>
<dbReference type="Pfam" id="PF02698">
    <property type="entry name" value="DUF218"/>
    <property type="match status" value="1"/>
</dbReference>
<reference evidence="4 5" key="1">
    <citation type="submission" date="2024-12" db="EMBL/GenBank/DDBJ databases">
        <authorList>
            <person name="Lee Y."/>
        </authorList>
    </citation>
    <scope>NUCLEOTIDE SEQUENCE [LARGE SCALE GENOMIC DNA]</scope>
    <source>
        <strain evidence="4 5">03SUJ4</strain>
    </source>
</reference>
<sequence length="249" mass="26371">MRTKQKLAIAAIAALTAGLACASWWSYTTVGTGTLGSASADALIVFGSPAEIDGSPSAMQTWRVNEAVAEFRRGAAPHIIFAGGAAGNKFVEADVMAREARSLGVPQSAIATERHSRTTVENLQGVSAIMQAHGWTSAELISSADHLPRIAVLARSLPFQWRLHTAPTPGRGRLSTAVAYMEEAPVTLILRTFGSSAEPIIHTAALVEHGLVFLPKWIVWKIRHHGAPYVPTNAPDDPPGTAAVESSPR</sequence>
<dbReference type="PROSITE" id="PS51257">
    <property type="entry name" value="PROKAR_LIPOPROTEIN"/>
    <property type="match status" value="1"/>
</dbReference>
<dbReference type="Gene3D" id="3.40.50.620">
    <property type="entry name" value="HUPs"/>
    <property type="match status" value="1"/>
</dbReference>
<organism evidence="4 5">
    <name type="scientific">Terriglobus aquaticus</name>
    <dbReference type="NCBI Taxonomy" id="940139"/>
    <lineage>
        <taxon>Bacteria</taxon>
        <taxon>Pseudomonadati</taxon>
        <taxon>Acidobacteriota</taxon>
        <taxon>Terriglobia</taxon>
        <taxon>Terriglobales</taxon>
        <taxon>Acidobacteriaceae</taxon>
        <taxon>Terriglobus</taxon>
    </lineage>
</organism>
<proteinExistence type="predicted"/>
<evidence type="ECO:0000256" key="2">
    <source>
        <dbReference type="SAM" id="SignalP"/>
    </source>
</evidence>
<dbReference type="EMBL" id="JBJYXY010000001">
    <property type="protein sequence ID" value="MFN2974768.1"/>
    <property type="molecule type" value="Genomic_DNA"/>
</dbReference>
<feature type="chain" id="PRO_5047268131" evidence="2">
    <location>
        <begin position="23"/>
        <end position="249"/>
    </location>
</feature>
<dbReference type="InterPro" id="IPR051599">
    <property type="entry name" value="Cell_Envelope_Assoc"/>
</dbReference>
<evidence type="ECO:0000259" key="3">
    <source>
        <dbReference type="Pfam" id="PF02698"/>
    </source>
</evidence>